<dbReference type="InterPro" id="IPR002196">
    <property type="entry name" value="Glyco_hydro_24"/>
</dbReference>
<dbReference type="InterPro" id="IPR023347">
    <property type="entry name" value="Lysozyme_dom_sf"/>
</dbReference>
<evidence type="ECO:0000256" key="7">
    <source>
        <dbReference type="SAM" id="SignalP"/>
    </source>
</evidence>
<dbReference type="GO" id="GO:0042742">
    <property type="term" value="P:defense response to bacterium"/>
    <property type="evidence" value="ECO:0007669"/>
    <property type="project" value="UniProtKB-KW"/>
</dbReference>
<evidence type="ECO:0000313" key="8">
    <source>
        <dbReference type="EMBL" id="KZS20817.1"/>
    </source>
</evidence>
<dbReference type="Pfam" id="PF00959">
    <property type="entry name" value="Phage_lysozyme"/>
    <property type="match status" value="1"/>
</dbReference>
<proteinExistence type="inferred from homology"/>
<keyword evidence="6" id="KW-0326">Glycosidase</keyword>
<keyword evidence="2" id="KW-0929">Antimicrobial</keyword>
<evidence type="ECO:0000256" key="4">
    <source>
        <dbReference type="ARBA" id="ARBA00022801"/>
    </source>
</evidence>
<keyword evidence="9" id="KW-1185">Reference proteome</keyword>
<feature type="chain" id="PRO_5007839152" description="Lysozyme" evidence="7">
    <location>
        <begin position="21"/>
        <end position="171"/>
    </location>
</feature>
<feature type="signal peptide" evidence="7">
    <location>
        <begin position="1"/>
        <end position="20"/>
    </location>
</feature>
<dbReference type="PANTHER" id="PTHR38107:SF3">
    <property type="entry name" value="LYSOZYME RRRD-RELATED"/>
    <property type="match status" value="1"/>
</dbReference>
<dbReference type="AlphaFoldDB" id="A0A162RVM4"/>
<protein>
    <recommendedName>
        <fullName evidence="10">Lysozyme</fullName>
    </recommendedName>
</protein>
<keyword evidence="3" id="KW-0081">Bacteriolytic enzyme</keyword>
<keyword evidence="5" id="KW-1035">Host cytoplasm</keyword>
<dbReference type="OrthoDB" id="6338733at2759"/>
<dbReference type="Proteomes" id="UP000076858">
    <property type="component" value="Unassembled WGS sequence"/>
</dbReference>
<accession>A0A162RVM4</accession>
<evidence type="ECO:0000313" key="9">
    <source>
        <dbReference type="Proteomes" id="UP000076858"/>
    </source>
</evidence>
<evidence type="ECO:0008006" key="10">
    <source>
        <dbReference type="Google" id="ProtNLM"/>
    </source>
</evidence>
<comment type="caution">
    <text evidence="8">The sequence shown here is derived from an EMBL/GenBank/DDBJ whole genome shotgun (WGS) entry which is preliminary data.</text>
</comment>
<dbReference type="Gene3D" id="1.10.530.40">
    <property type="match status" value="1"/>
</dbReference>
<evidence type="ECO:0000256" key="6">
    <source>
        <dbReference type="ARBA" id="ARBA00023295"/>
    </source>
</evidence>
<evidence type="ECO:0000256" key="5">
    <source>
        <dbReference type="ARBA" id="ARBA00023200"/>
    </source>
</evidence>
<evidence type="ECO:0000256" key="3">
    <source>
        <dbReference type="ARBA" id="ARBA00022638"/>
    </source>
</evidence>
<sequence length="171" mass="18896">MKITVYCVVVLAALVAPSLAARTVSQAGYDLIKGFEGLSLVAYQDIGGVWTIGYGNTRYQDGSPVRQGDTITQAGADDLFEYWVDESFAPEVDRLVGNGVVLRQQQFDALVSFTYNIGVGAFSSSTLLAKVRVWPDDPTIRDEFMRWVYVNGQVSQGLVNRREAEADFYFS</sequence>
<keyword evidence="7" id="KW-0732">Signal</keyword>
<dbReference type="EMBL" id="LRGB01000115">
    <property type="protein sequence ID" value="KZS20817.1"/>
    <property type="molecule type" value="Genomic_DNA"/>
</dbReference>
<dbReference type="GO" id="GO:0031640">
    <property type="term" value="P:killing of cells of another organism"/>
    <property type="evidence" value="ECO:0007669"/>
    <property type="project" value="UniProtKB-KW"/>
</dbReference>
<dbReference type="PANTHER" id="PTHR38107">
    <property type="match status" value="1"/>
</dbReference>
<dbReference type="STRING" id="35525.A0A162RVM4"/>
<dbReference type="CDD" id="cd00737">
    <property type="entry name" value="lyz_endolysin_autolysin"/>
    <property type="match status" value="1"/>
</dbReference>
<organism evidence="8 9">
    <name type="scientific">Daphnia magna</name>
    <dbReference type="NCBI Taxonomy" id="35525"/>
    <lineage>
        <taxon>Eukaryota</taxon>
        <taxon>Metazoa</taxon>
        <taxon>Ecdysozoa</taxon>
        <taxon>Arthropoda</taxon>
        <taxon>Crustacea</taxon>
        <taxon>Branchiopoda</taxon>
        <taxon>Diplostraca</taxon>
        <taxon>Cladocera</taxon>
        <taxon>Anomopoda</taxon>
        <taxon>Daphniidae</taxon>
        <taxon>Daphnia</taxon>
    </lineage>
</organism>
<dbReference type="InterPro" id="IPR034690">
    <property type="entry name" value="Endolysin_T4_type"/>
</dbReference>
<gene>
    <name evidence="8" type="ORF">APZ42_012462</name>
</gene>
<reference evidence="8 9" key="1">
    <citation type="submission" date="2016-03" db="EMBL/GenBank/DDBJ databases">
        <title>EvidentialGene: Evidence-directed Construction of Genes on Genomes.</title>
        <authorList>
            <person name="Gilbert D.G."/>
            <person name="Choi J.-H."/>
            <person name="Mockaitis K."/>
            <person name="Colbourne J."/>
            <person name="Pfrender M."/>
        </authorList>
    </citation>
    <scope>NUCLEOTIDE SEQUENCE [LARGE SCALE GENOMIC DNA]</scope>
    <source>
        <strain evidence="8 9">Xinb3</strain>
        <tissue evidence="8">Complete organism</tissue>
    </source>
</reference>
<dbReference type="SUPFAM" id="SSF53955">
    <property type="entry name" value="Lysozyme-like"/>
    <property type="match status" value="1"/>
</dbReference>
<dbReference type="HAMAP" id="MF_04110">
    <property type="entry name" value="ENDOLYSIN_T4"/>
    <property type="match status" value="1"/>
</dbReference>
<dbReference type="GO" id="GO:0016998">
    <property type="term" value="P:cell wall macromolecule catabolic process"/>
    <property type="evidence" value="ECO:0007669"/>
    <property type="project" value="InterPro"/>
</dbReference>
<evidence type="ECO:0000256" key="1">
    <source>
        <dbReference type="ARBA" id="ARBA00000632"/>
    </source>
</evidence>
<dbReference type="InterPro" id="IPR033907">
    <property type="entry name" value="Endolysin_autolysin"/>
</dbReference>
<dbReference type="InterPro" id="IPR023346">
    <property type="entry name" value="Lysozyme-like_dom_sf"/>
</dbReference>
<dbReference type="InterPro" id="IPR051018">
    <property type="entry name" value="Bacteriophage_GH24"/>
</dbReference>
<name>A0A162RVM4_9CRUS</name>
<dbReference type="GO" id="GO:0009253">
    <property type="term" value="P:peptidoglycan catabolic process"/>
    <property type="evidence" value="ECO:0007669"/>
    <property type="project" value="InterPro"/>
</dbReference>
<keyword evidence="4" id="KW-0378">Hydrolase</keyword>
<evidence type="ECO:0000256" key="2">
    <source>
        <dbReference type="ARBA" id="ARBA00022529"/>
    </source>
</evidence>
<comment type="catalytic activity">
    <reaction evidence="1">
        <text>Hydrolysis of (1-&gt;4)-beta-linkages between N-acetylmuramic acid and N-acetyl-D-glucosamine residues in a peptidoglycan and between N-acetyl-D-glucosamine residues in chitodextrins.</text>
        <dbReference type="EC" id="3.2.1.17"/>
    </reaction>
</comment>
<dbReference type="GO" id="GO:0003796">
    <property type="term" value="F:lysozyme activity"/>
    <property type="evidence" value="ECO:0007669"/>
    <property type="project" value="UniProtKB-EC"/>
</dbReference>